<dbReference type="AlphaFoldDB" id="A0A3A9ASA5"/>
<gene>
    <name evidence="1" type="ORF">D7V94_00395</name>
</gene>
<keyword evidence="2" id="KW-1185">Reference proteome</keyword>
<evidence type="ECO:0000313" key="2">
    <source>
        <dbReference type="Proteomes" id="UP000280696"/>
    </source>
</evidence>
<reference evidence="1 2" key="1">
    <citation type="submission" date="2018-09" db="EMBL/GenBank/DDBJ databases">
        <title>Murine metabolic-syndrome-specific gut microbial biobank.</title>
        <authorList>
            <person name="Liu C."/>
        </authorList>
    </citation>
    <scope>NUCLEOTIDE SEQUENCE [LARGE SCALE GENOMIC DNA]</scope>
    <source>
        <strain evidence="1 2">0.1xD8-82</strain>
    </source>
</reference>
<accession>A0A3A9ASA5</accession>
<sequence>MAEILAYFSQRKYIHVWEVEAVLRGTGYEIQKEDTRLVLWKNTRGSNFAGQVSRSAKKGNKEALSPEAGDFLARPGIKEYCYMWGDEVFPISCTQNRYSVLEKACLTSDYTGLYQ</sequence>
<dbReference type="Proteomes" id="UP000280696">
    <property type="component" value="Unassembled WGS sequence"/>
</dbReference>
<comment type="caution">
    <text evidence="1">The sequence shown here is derived from an EMBL/GenBank/DDBJ whole genome shotgun (WGS) entry which is preliminary data.</text>
</comment>
<name>A0A3A9ASA5_9FIRM</name>
<evidence type="ECO:0000313" key="1">
    <source>
        <dbReference type="EMBL" id="RKI94079.1"/>
    </source>
</evidence>
<dbReference type="EMBL" id="RAYQ01000001">
    <property type="protein sequence ID" value="RKI94079.1"/>
    <property type="molecule type" value="Genomic_DNA"/>
</dbReference>
<protein>
    <submittedName>
        <fullName evidence="1">Uncharacterized protein</fullName>
    </submittedName>
</protein>
<proteinExistence type="predicted"/>
<organism evidence="1 2">
    <name type="scientific">Parablautia intestinalis</name>
    <dbReference type="NCBI Taxonomy" id="2320100"/>
    <lineage>
        <taxon>Bacteria</taxon>
        <taxon>Bacillati</taxon>
        <taxon>Bacillota</taxon>
        <taxon>Clostridia</taxon>
        <taxon>Lachnospirales</taxon>
        <taxon>Lachnospiraceae</taxon>
        <taxon>Parablautia</taxon>
    </lineage>
</organism>